<dbReference type="NCBIfam" id="TIGR01847">
    <property type="entry name" value="bacteriocin_sig"/>
    <property type="match status" value="1"/>
</dbReference>
<dbReference type="InterPro" id="IPR010133">
    <property type="entry name" value="Bacteriocin_signal_seq"/>
</dbReference>
<keyword evidence="2" id="KW-1185">Reference proteome</keyword>
<comment type="caution">
    <text evidence="1">The sequence shown here is derived from an EMBL/GenBank/DDBJ whole genome shotgun (WGS) entry which is preliminary data.</text>
</comment>
<protein>
    <submittedName>
        <fullName evidence="1">Bacteriocin</fullName>
    </submittedName>
</protein>
<name>A0A7X2D169_9LACT</name>
<gene>
    <name evidence="1" type="ORF">GHI93_12360</name>
</gene>
<accession>A0A7X2D169</accession>
<organism evidence="1 2">
    <name type="scientific">Lactococcus hircilactis</name>
    <dbReference type="NCBI Taxonomy" id="1494462"/>
    <lineage>
        <taxon>Bacteria</taxon>
        <taxon>Bacillati</taxon>
        <taxon>Bacillota</taxon>
        <taxon>Bacilli</taxon>
        <taxon>Lactobacillales</taxon>
        <taxon>Streptococcaceae</taxon>
        <taxon>Lactococcus</taxon>
    </lineage>
</organism>
<dbReference type="AlphaFoldDB" id="A0A7X2D169"/>
<sequence>MKNRNEENKMFDTKLVMNKFQNLTDEELAAINGGESGLSWNDWTKIANGWGSAANYNAGSVAAANHYNPYDDF</sequence>
<proteinExistence type="predicted"/>
<evidence type="ECO:0000313" key="1">
    <source>
        <dbReference type="EMBL" id="MQW40704.1"/>
    </source>
</evidence>
<evidence type="ECO:0000313" key="2">
    <source>
        <dbReference type="Proteomes" id="UP000439550"/>
    </source>
</evidence>
<dbReference type="EMBL" id="WITJ01000029">
    <property type="protein sequence ID" value="MQW40704.1"/>
    <property type="molecule type" value="Genomic_DNA"/>
</dbReference>
<reference evidence="1 2" key="1">
    <citation type="submission" date="2019-10" db="EMBL/GenBank/DDBJ databases">
        <authorList>
            <person name="Dong K."/>
        </authorList>
    </citation>
    <scope>NUCLEOTIDE SEQUENCE [LARGE SCALE GENOMIC DNA]</scope>
    <source>
        <strain evidence="1 2">DSM 28960</strain>
    </source>
</reference>
<dbReference type="Proteomes" id="UP000439550">
    <property type="component" value="Unassembled WGS sequence"/>
</dbReference>